<dbReference type="InterPro" id="IPR023296">
    <property type="entry name" value="Glyco_hydro_beta-prop_sf"/>
</dbReference>
<evidence type="ECO:0000313" key="6">
    <source>
        <dbReference type="EMBL" id="GIP54534.1"/>
    </source>
</evidence>
<dbReference type="SUPFAM" id="SSF75005">
    <property type="entry name" value="Arabinanase/levansucrase/invertase"/>
    <property type="match status" value="1"/>
</dbReference>
<dbReference type="CDD" id="cd08991">
    <property type="entry name" value="GH43_HoAraf43-like"/>
    <property type="match status" value="1"/>
</dbReference>
<evidence type="ECO:0000256" key="2">
    <source>
        <dbReference type="ARBA" id="ARBA00022801"/>
    </source>
</evidence>
<dbReference type="InterPro" id="IPR008979">
    <property type="entry name" value="Galactose-bd-like_sf"/>
</dbReference>
<comment type="caution">
    <text evidence="6">The sequence shown here is derived from an EMBL/GenBank/DDBJ whole genome shotgun (WGS) entry which is preliminary data.</text>
</comment>
<keyword evidence="2" id="KW-0378">Hydrolase</keyword>
<keyword evidence="3" id="KW-0326">Glycosidase</keyword>
<feature type="signal peptide" evidence="4">
    <location>
        <begin position="1"/>
        <end position="23"/>
    </location>
</feature>
<dbReference type="Proteomes" id="UP000679992">
    <property type="component" value="Unassembled WGS sequence"/>
</dbReference>
<dbReference type="PANTHER" id="PTHR42812">
    <property type="entry name" value="BETA-XYLOSIDASE"/>
    <property type="match status" value="1"/>
</dbReference>
<dbReference type="Gene3D" id="2.60.120.260">
    <property type="entry name" value="Galactose-binding domain-like"/>
    <property type="match status" value="1"/>
</dbReference>
<evidence type="ECO:0000256" key="4">
    <source>
        <dbReference type="SAM" id="SignalP"/>
    </source>
</evidence>
<dbReference type="RefSeq" id="WP_213655801.1">
    <property type="nucleotide sequence ID" value="NZ_BOSL01000012.1"/>
</dbReference>
<proteinExistence type="inferred from homology"/>
<reference evidence="6 7" key="1">
    <citation type="submission" date="2021-03" db="EMBL/GenBank/DDBJ databases">
        <title>Antimicrobial resistance genes in bacteria isolated from Japanese honey, and their potential for conferring macrolide and lincosamide resistance in the American foulbrood pathogen Paenibacillus larvae.</title>
        <authorList>
            <person name="Okamoto M."/>
            <person name="Kumagai M."/>
            <person name="Kanamori H."/>
            <person name="Takamatsu D."/>
        </authorList>
    </citation>
    <scope>NUCLEOTIDE SEQUENCE [LARGE SCALE GENOMIC DNA]</scope>
    <source>
        <strain evidence="6 7">J42TS3</strain>
    </source>
</reference>
<dbReference type="Pfam" id="PF06439">
    <property type="entry name" value="3keto-disac_hyd"/>
    <property type="match status" value="1"/>
</dbReference>
<keyword evidence="7" id="KW-1185">Reference proteome</keyword>
<keyword evidence="4" id="KW-0732">Signal</keyword>
<feature type="chain" id="PRO_5045672294" description="3-keto-alpha-glucoside-1,2-lyase/3-keto-2-hydroxy-glucal hydratase domain-containing protein" evidence="4">
    <location>
        <begin position="24"/>
        <end position="838"/>
    </location>
</feature>
<accession>A0ABQ4MF26</accession>
<name>A0ABQ4MF26_9BACL</name>
<protein>
    <recommendedName>
        <fullName evidence="5">3-keto-alpha-glucoside-1,2-lyase/3-keto-2-hydroxy-glucal hydratase domain-containing protein</fullName>
    </recommendedName>
</protein>
<dbReference type="Pfam" id="PF04616">
    <property type="entry name" value="Glyco_hydro_43"/>
    <property type="match status" value="1"/>
</dbReference>
<dbReference type="PANTHER" id="PTHR42812:SF14">
    <property type="entry name" value="SECRETED PROTEIN"/>
    <property type="match status" value="1"/>
</dbReference>
<dbReference type="CDD" id="cd04080">
    <property type="entry name" value="CBM6_cellulase-like"/>
    <property type="match status" value="1"/>
</dbReference>
<dbReference type="InterPro" id="IPR051795">
    <property type="entry name" value="Glycosyl_Hydrlase_43"/>
</dbReference>
<evidence type="ECO:0000256" key="1">
    <source>
        <dbReference type="ARBA" id="ARBA00009865"/>
    </source>
</evidence>
<dbReference type="EMBL" id="BOSL01000012">
    <property type="protein sequence ID" value="GIP54534.1"/>
    <property type="molecule type" value="Genomic_DNA"/>
</dbReference>
<organism evidence="6 7">
    <name type="scientific">Paenibacillus vini</name>
    <dbReference type="NCBI Taxonomy" id="1476024"/>
    <lineage>
        <taxon>Bacteria</taxon>
        <taxon>Bacillati</taxon>
        <taxon>Bacillota</taxon>
        <taxon>Bacilli</taxon>
        <taxon>Bacillales</taxon>
        <taxon>Paenibacillaceae</taxon>
        <taxon>Paenibacillus</taxon>
    </lineage>
</organism>
<comment type="similarity">
    <text evidence="1">Belongs to the glycosyl hydrolase 43 family.</text>
</comment>
<feature type="domain" description="3-keto-alpha-glucoside-1,2-lyase/3-keto-2-hydroxy-glucal hydratase" evidence="5">
    <location>
        <begin position="656"/>
        <end position="834"/>
    </location>
</feature>
<dbReference type="PROSITE" id="PS51257">
    <property type="entry name" value="PROKAR_LIPOPROTEIN"/>
    <property type="match status" value="1"/>
</dbReference>
<dbReference type="SUPFAM" id="SSF49785">
    <property type="entry name" value="Galactose-binding domain-like"/>
    <property type="match status" value="1"/>
</dbReference>
<evidence type="ECO:0000259" key="5">
    <source>
        <dbReference type="Pfam" id="PF06439"/>
    </source>
</evidence>
<evidence type="ECO:0000256" key="3">
    <source>
        <dbReference type="ARBA" id="ARBA00023295"/>
    </source>
</evidence>
<dbReference type="InterPro" id="IPR010496">
    <property type="entry name" value="AL/BT2_dom"/>
</dbReference>
<dbReference type="InterPro" id="IPR006710">
    <property type="entry name" value="Glyco_hydro_43"/>
</dbReference>
<sequence length="838" mass="92195">MRLGKWLMIMLLLVTAACSPVEREPVRTWSNPVSLADEWEEYGLGDPFIFSFNGYYYLYVSTRDTDAGIKVWSSPDLADWTYRGLCTEDLLTAAAYAPEVRYWNGKFYMYTSPAGNGHYVLESDSPVGPFRVVTGNFGRTIDASTFVDDDGSWYFYYAGTGGIDAAPMDSPLSVTAPGSPTGAYMDGWTEGPTVFKRNGLYFMTYTGNHVFSNGYRIDAAVSESPLGPFEPFQGNPVLIRTEGKTVGLGHNSLVTGPDLDSMYMIYHNLEGPGIVGPLRHMNMDRLFWNGNGFAVAGPTDTPQPAPALPAFADRFERDKLGKSWMASRKGDWTVDPGKGAGVRTADASGIAMLRTKSKTEPGYTAEFHVRAESEAKAEARVGAVFSYRDEQNYGTVWLNPAAGRMEVTELSGGKEQVLGEADLPADFDYSQWHKIRIEHATAGDAGSGGHANLRVYVDEMQKYAGSSATDGGSIGYAASGLDARFGYIAYSNDVNGSSDWWSYQPLPGQVQAVHFEEGEEGKAYKAVKKVEGGSASPYRPETLSMESNEAGGYVLSGLQEREWANYLVNVDEAGRYSIHFRIRPMTESATLKLISEDDEEIATFEATQEKAGEWQTVSAQGVELPAGQQRWRLEITAGTLDLDWFRAERYQAVETWEDNFDDGNDFGWTRFEGMWSVKDEELRASSVSPAKSLTGEPGWSDYSVEADLQMMENTGRAGLLIRASEPANGLDQNQNRSDFVRGYYVYADAEGLHLDKINYATASLISVPWGTNLPGADSKLHLKVFARGATIEVYAGESSQPVLTYTDRSADPYLQGRIGLQSSDVAVRIDRVKVEPLQ</sequence>
<evidence type="ECO:0000313" key="7">
    <source>
        <dbReference type="Proteomes" id="UP000679992"/>
    </source>
</evidence>
<dbReference type="Gene3D" id="2.60.120.560">
    <property type="entry name" value="Exo-inulinase, domain 1"/>
    <property type="match status" value="2"/>
</dbReference>
<dbReference type="Gene3D" id="2.115.10.20">
    <property type="entry name" value="Glycosyl hydrolase domain, family 43"/>
    <property type="match status" value="1"/>
</dbReference>
<gene>
    <name evidence="6" type="ORF">J42TS3_35690</name>
</gene>